<keyword evidence="3" id="KW-1185">Reference proteome</keyword>
<sequence>MAVCHVNLRGTLIVCLLLNLGVEILGIPSTSNLFDIKYLKTKCSKRDPRSEKSLQPMNLVPVSHSRLRVDFECSFMRIISSRSQITPKAQSFNSAEIKSGKNAATQSGTIHSFETKLKGNDMFKNSIKLKLKF</sequence>
<comment type="caution">
    <text evidence="2">The sequence shown here is derived from an EMBL/GenBank/DDBJ whole genome shotgun (WGS) entry which is preliminary data.</text>
</comment>
<evidence type="ECO:0000313" key="2">
    <source>
        <dbReference type="EMBL" id="KAG0143109.1"/>
    </source>
</evidence>
<feature type="signal peptide" evidence="1">
    <location>
        <begin position="1"/>
        <end position="26"/>
    </location>
</feature>
<evidence type="ECO:0000313" key="3">
    <source>
        <dbReference type="Proteomes" id="UP000886653"/>
    </source>
</evidence>
<dbReference type="Proteomes" id="UP000886653">
    <property type="component" value="Unassembled WGS sequence"/>
</dbReference>
<gene>
    <name evidence="2" type="ORF">CROQUDRAFT_96707</name>
</gene>
<reference evidence="2" key="1">
    <citation type="submission" date="2013-11" db="EMBL/GenBank/DDBJ databases">
        <title>Genome sequence of the fusiform rust pathogen reveals effectors for host alternation and coevolution with pine.</title>
        <authorList>
            <consortium name="DOE Joint Genome Institute"/>
            <person name="Smith K."/>
            <person name="Pendleton A."/>
            <person name="Kubisiak T."/>
            <person name="Anderson C."/>
            <person name="Salamov A."/>
            <person name="Aerts A."/>
            <person name="Riley R."/>
            <person name="Clum A."/>
            <person name="Lindquist E."/>
            <person name="Ence D."/>
            <person name="Campbell M."/>
            <person name="Kronenberg Z."/>
            <person name="Feau N."/>
            <person name="Dhillon B."/>
            <person name="Hamelin R."/>
            <person name="Burleigh J."/>
            <person name="Smith J."/>
            <person name="Yandell M."/>
            <person name="Nelson C."/>
            <person name="Grigoriev I."/>
            <person name="Davis J."/>
        </authorList>
    </citation>
    <scope>NUCLEOTIDE SEQUENCE</scope>
    <source>
        <strain evidence="2">G11</strain>
    </source>
</reference>
<dbReference type="EMBL" id="MU167328">
    <property type="protein sequence ID" value="KAG0143109.1"/>
    <property type="molecule type" value="Genomic_DNA"/>
</dbReference>
<proteinExistence type="predicted"/>
<dbReference type="AlphaFoldDB" id="A0A9P6T908"/>
<organism evidence="2 3">
    <name type="scientific">Cronartium quercuum f. sp. fusiforme G11</name>
    <dbReference type="NCBI Taxonomy" id="708437"/>
    <lineage>
        <taxon>Eukaryota</taxon>
        <taxon>Fungi</taxon>
        <taxon>Dikarya</taxon>
        <taxon>Basidiomycota</taxon>
        <taxon>Pucciniomycotina</taxon>
        <taxon>Pucciniomycetes</taxon>
        <taxon>Pucciniales</taxon>
        <taxon>Coleosporiaceae</taxon>
        <taxon>Cronartium</taxon>
    </lineage>
</organism>
<protein>
    <submittedName>
        <fullName evidence="2">Uncharacterized protein</fullName>
    </submittedName>
</protein>
<accession>A0A9P6T908</accession>
<keyword evidence="1" id="KW-0732">Signal</keyword>
<name>A0A9P6T908_9BASI</name>
<feature type="chain" id="PRO_5040154749" evidence="1">
    <location>
        <begin position="27"/>
        <end position="133"/>
    </location>
</feature>
<evidence type="ECO:0000256" key="1">
    <source>
        <dbReference type="SAM" id="SignalP"/>
    </source>
</evidence>